<reference evidence="1 2" key="1">
    <citation type="journal article" date="2020" name="IScience">
        <title>Genome Sequencing of the Endangered Kingdonia uniflora (Circaeasteraceae, Ranunculales) Reveals Potential Mechanisms of Evolutionary Specialization.</title>
        <authorList>
            <person name="Sun Y."/>
            <person name="Deng T."/>
            <person name="Zhang A."/>
            <person name="Moore M.J."/>
            <person name="Landis J.B."/>
            <person name="Lin N."/>
            <person name="Zhang H."/>
            <person name="Zhang X."/>
            <person name="Huang J."/>
            <person name="Zhang X."/>
            <person name="Sun H."/>
            <person name="Wang H."/>
        </authorList>
    </citation>
    <scope>NUCLEOTIDE SEQUENCE [LARGE SCALE GENOMIC DNA]</scope>
    <source>
        <strain evidence="1">TB1705</strain>
        <tissue evidence="1">Leaf</tissue>
    </source>
</reference>
<accession>A0A7J7M8Q9</accession>
<dbReference type="AlphaFoldDB" id="A0A7J7M8Q9"/>
<dbReference type="EMBL" id="JACGCM010001713">
    <property type="protein sequence ID" value="KAF6151138.1"/>
    <property type="molecule type" value="Genomic_DNA"/>
</dbReference>
<name>A0A7J7M8Q9_9MAGN</name>
<comment type="caution">
    <text evidence="1">The sequence shown here is derived from an EMBL/GenBank/DDBJ whole genome shotgun (WGS) entry which is preliminary data.</text>
</comment>
<gene>
    <name evidence="1" type="ORF">GIB67_002390</name>
</gene>
<feature type="non-terminal residue" evidence="1">
    <location>
        <position position="93"/>
    </location>
</feature>
<evidence type="ECO:0000313" key="2">
    <source>
        <dbReference type="Proteomes" id="UP000541444"/>
    </source>
</evidence>
<protein>
    <submittedName>
        <fullName evidence="1">Uncharacterized protein</fullName>
    </submittedName>
</protein>
<evidence type="ECO:0000313" key="1">
    <source>
        <dbReference type="EMBL" id="KAF6151138.1"/>
    </source>
</evidence>
<proteinExistence type="predicted"/>
<dbReference type="Proteomes" id="UP000541444">
    <property type="component" value="Unassembled WGS sequence"/>
</dbReference>
<organism evidence="1 2">
    <name type="scientific">Kingdonia uniflora</name>
    <dbReference type="NCBI Taxonomy" id="39325"/>
    <lineage>
        <taxon>Eukaryota</taxon>
        <taxon>Viridiplantae</taxon>
        <taxon>Streptophyta</taxon>
        <taxon>Embryophyta</taxon>
        <taxon>Tracheophyta</taxon>
        <taxon>Spermatophyta</taxon>
        <taxon>Magnoliopsida</taxon>
        <taxon>Ranunculales</taxon>
        <taxon>Circaeasteraceae</taxon>
        <taxon>Kingdonia</taxon>
    </lineage>
</organism>
<keyword evidence="2" id="KW-1185">Reference proteome</keyword>
<sequence length="93" mass="11364">NIDDNLKLHKFFYTPICLYHVLHKSLWRHRPNFIVTYRLWGRASHFSNKFHKPCKHDSYPTNDFSKMILYAQPVYRPVHINHEMHPKSSPKKY</sequence>